<evidence type="ECO:0000313" key="4">
    <source>
        <dbReference type="Proteomes" id="UP000075714"/>
    </source>
</evidence>
<evidence type="ECO:0000256" key="2">
    <source>
        <dbReference type="SAM" id="Phobius"/>
    </source>
</evidence>
<evidence type="ECO:0000313" key="3">
    <source>
        <dbReference type="EMBL" id="KXZ50961.1"/>
    </source>
</evidence>
<dbReference type="OrthoDB" id="551414at2759"/>
<organism evidence="3 4">
    <name type="scientific">Gonium pectorale</name>
    <name type="common">Green alga</name>
    <dbReference type="NCBI Taxonomy" id="33097"/>
    <lineage>
        <taxon>Eukaryota</taxon>
        <taxon>Viridiplantae</taxon>
        <taxon>Chlorophyta</taxon>
        <taxon>core chlorophytes</taxon>
        <taxon>Chlorophyceae</taxon>
        <taxon>CS clade</taxon>
        <taxon>Chlamydomonadales</taxon>
        <taxon>Volvocaceae</taxon>
        <taxon>Gonium</taxon>
    </lineage>
</organism>
<reference evidence="4" key="1">
    <citation type="journal article" date="2016" name="Nat. Commun.">
        <title>The Gonium pectorale genome demonstrates co-option of cell cycle regulation during the evolution of multicellularity.</title>
        <authorList>
            <person name="Hanschen E.R."/>
            <person name="Marriage T.N."/>
            <person name="Ferris P.J."/>
            <person name="Hamaji T."/>
            <person name="Toyoda A."/>
            <person name="Fujiyama A."/>
            <person name="Neme R."/>
            <person name="Noguchi H."/>
            <person name="Minakuchi Y."/>
            <person name="Suzuki M."/>
            <person name="Kawai-Toyooka H."/>
            <person name="Smith D.R."/>
            <person name="Sparks H."/>
            <person name="Anderson J."/>
            <person name="Bakaric R."/>
            <person name="Luria V."/>
            <person name="Karger A."/>
            <person name="Kirschner M.W."/>
            <person name="Durand P.M."/>
            <person name="Michod R.E."/>
            <person name="Nozaki H."/>
            <person name="Olson B.J."/>
        </authorList>
    </citation>
    <scope>NUCLEOTIDE SEQUENCE [LARGE SCALE GENOMIC DNA]</scope>
    <source>
        <strain evidence="4">NIES-2863</strain>
    </source>
</reference>
<dbReference type="STRING" id="33097.A0A150GME8"/>
<protein>
    <submittedName>
        <fullName evidence="3">Uncharacterized protein</fullName>
    </submittedName>
</protein>
<feature type="compositionally biased region" description="Pro residues" evidence="1">
    <location>
        <begin position="530"/>
        <end position="550"/>
    </location>
</feature>
<keyword evidence="2" id="KW-1133">Transmembrane helix</keyword>
<feature type="region of interest" description="Disordered" evidence="1">
    <location>
        <begin position="773"/>
        <end position="798"/>
    </location>
</feature>
<keyword evidence="2" id="KW-0812">Transmembrane</keyword>
<feature type="transmembrane region" description="Helical" evidence="2">
    <location>
        <begin position="809"/>
        <end position="830"/>
    </location>
</feature>
<dbReference type="EMBL" id="LSYV01000015">
    <property type="protein sequence ID" value="KXZ50961.1"/>
    <property type="molecule type" value="Genomic_DNA"/>
</dbReference>
<keyword evidence="4" id="KW-1185">Reference proteome</keyword>
<feature type="compositionally biased region" description="Pro residues" evidence="1">
    <location>
        <begin position="339"/>
        <end position="350"/>
    </location>
</feature>
<feature type="region of interest" description="Disordered" evidence="1">
    <location>
        <begin position="334"/>
        <end position="356"/>
    </location>
</feature>
<evidence type="ECO:0000256" key="1">
    <source>
        <dbReference type="SAM" id="MobiDB-lite"/>
    </source>
</evidence>
<feature type="region of interest" description="Disordered" evidence="1">
    <location>
        <begin position="528"/>
        <end position="551"/>
    </location>
</feature>
<dbReference type="AlphaFoldDB" id="A0A150GME8"/>
<dbReference type="Proteomes" id="UP000075714">
    <property type="component" value="Unassembled WGS sequence"/>
</dbReference>
<proteinExistence type="predicted"/>
<keyword evidence="2" id="KW-0472">Membrane</keyword>
<comment type="caution">
    <text evidence="3">The sequence shown here is derived from an EMBL/GenBank/DDBJ whole genome shotgun (WGS) entry which is preliminary data.</text>
</comment>
<name>A0A150GME8_GONPE</name>
<sequence length="880" mass="93917">MCSMSCDCSRLIEAVNGQCPPLYTVLNFKPGSADRYDSSVAPIKVCIPTFGYDNVTNIYKISFCWSTTCAVLAPLAGQPLRIYVDEVPTVDATGPNRLANQSVVFTHLHPECAAPTTTIKMVNGETYLIGATQQMRQIPSAGLASIDVDVRTNSTCDDDWVVFAIVPVHDIGGYTPPIPPASCPCWERTTNGTCPGIKVPILLETLDIDNGQSVQQCIDPANFDIYTGRMAYSYCWRYACLPDSFATTRFKATCTDLERWNIARMSGDFLIQMQRAEGLTMKVTGKPKNASLELIEYTINDDMTWVTLPEGGVGNFTFEYIIPPGYDDLSAAVVMDSSPRPPPPPSPPGNPGTTCGCPLLPEETFGGSPGQCNSTFATMTVNFANETDGNTNFTQCVPFPNYDLLLREMAWSHCWRYDCLPPEFFGKPYTMTIHEVNRYNIPLMPPARYELITLPAPFGMRIDVTLNPVEGDPMYYNSTQGGLVIGGRLLPVEIPALSNVTIKYTVPAVFGVDGLAAAVMIRMIPGTQYPDPPRPPSPPPSPPSPPPLPAGTPQVLITTDFMVTASIPVESIIGSNSGITHSGFYVTVPIAYYNYLTMPDCSDASTNTYKQLVAKTLNIADPSTIVVSCRYAASATDQPFLRRVLRGATQAAARVGLISTYEPPRRRSLAEGDTAEKAMLNVYLTTATTDTSTNPADVAVTNCAQLEALGGSCDASKVQTANQFRAQQTVAESVAVGTDACQAAMAKIAAEILALAPQASTYDVNPAGCTQKSLNSAVDGNSPSPGSSGGNPPVAPAAAAKSGMAAGTIAGIVIGAVGGTIVLAVVGLTIKNKMSQGHVSYVDPNSGLPGARRWRTYSMQQRQEQATAGRGPIAGVSVYT</sequence>
<gene>
    <name evidence="3" type="ORF">GPECTOR_14g205</name>
</gene>
<accession>A0A150GME8</accession>
<feature type="compositionally biased region" description="Low complexity" evidence="1">
    <location>
        <begin position="782"/>
        <end position="798"/>
    </location>
</feature>